<sequence length="407" mass="40012">MDFALQPPEVNSGLMYTGPGAGPMLAAAAGWDAVAAQLELAASGCTAQVAELTGRWLGPSSLTMAGAAAHQVGWLHATAAQAAKTAAQAYAAAAAYEAAYAMTVPPPVVAANRAQLMVLVATNFLGQNTPAIAATEAQYMEMWVQDATAMYAYAADSEAASALQPFDQPQQTARPDGQLDQTRAVAQAAGNTTSARTQSLVQLSSSTTTQQLNSSGVPNQLVSSAAAYAEPATGPGSYTVTTPLGEGSVAIIGAQADSTVTVTLQSGNGVILLGDGFTMPLVQGVPTAVQPNAPVMLSAGSSAVVDVGSGTANISGSDGFVITSLTPAATPLAPGTAPAAPTAAVASGSPGLAGTSGIQPQLNASALLGETVCTPARAGLLGQADAGAAIADAGVPMPLQAPALEPV</sequence>
<proteinExistence type="inferred from homology"/>
<dbReference type="FunFam" id="1.20.1260.20:FF:000001">
    <property type="entry name" value="PPE family protein PPE41"/>
    <property type="match status" value="1"/>
</dbReference>
<protein>
    <submittedName>
        <fullName evidence="3">PPE family protein</fullName>
    </submittedName>
</protein>
<evidence type="ECO:0000313" key="4">
    <source>
        <dbReference type="Proteomes" id="UP000199251"/>
    </source>
</evidence>
<dbReference type="Gene3D" id="1.20.1260.20">
    <property type="entry name" value="PPE superfamily"/>
    <property type="match status" value="1"/>
</dbReference>
<dbReference type="InterPro" id="IPR000030">
    <property type="entry name" value="PPE_dom"/>
</dbReference>
<dbReference type="STRING" id="141349.BN1232_00977"/>
<evidence type="ECO:0000256" key="1">
    <source>
        <dbReference type="ARBA" id="ARBA00010652"/>
    </source>
</evidence>
<dbReference type="GO" id="GO:0052572">
    <property type="term" value="P:response to host immune response"/>
    <property type="evidence" value="ECO:0007669"/>
    <property type="project" value="TreeGrafter"/>
</dbReference>
<feature type="domain" description="PPE" evidence="2">
    <location>
        <begin position="2"/>
        <end position="163"/>
    </location>
</feature>
<dbReference type="RefSeq" id="WP_090599893.1">
    <property type="nucleotide sequence ID" value="NZ_CTEE01000001.1"/>
</dbReference>
<evidence type="ECO:0000259" key="2">
    <source>
        <dbReference type="Pfam" id="PF00823"/>
    </source>
</evidence>
<dbReference type="Proteomes" id="UP000199251">
    <property type="component" value="Unassembled WGS sequence"/>
</dbReference>
<evidence type="ECO:0000313" key="3">
    <source>
        <dbReference type="EMBL" id="CQD05754.1"/>
    </source>
</evidence>
<dbReference type="PANTHER" id="PTHR46766:SF1">
    <property type="entry name" value="GLUTAMINE-RICH PROTEIN 2"/>
    <property type="match status" value="1"/>
</dbReference>
<dbReference type="PANTHER" id="PTHR46766">
    <property type="entry name" value="GLUTAMINE-RICH PROTEIN 2"/>
    <property type="match status" value="1"/>
</dbReference>
<dbReference type="Pfam" id="PF00823">
    <property type="entry name" value="PPE"/>
    <property type="match status" value="1"/>
</dbReference>
<organism evidence="3 4">
    <name type="scientific">Mycobacterium lentiflavum</name>
    <dbReference type="NCBI Taxonomy" id="141349"/>
    <lineage>
        <taxon>Bacteria</taxon>
        <taxon>Bacillati</taxon>
        <taxon>Actinomycetota</taxon>
        <taxon>Actinomycetes</taxon>
        <taxon>Mycobacteriales</taxon>
        <taxon>Mycobacteriaceae</taxon>
        <taxon>Mycobacterium</taxon>
        <taxon>Mycobacterium simiae complex</taxon>
    </lineage>
</organism>
<dbReference type="OrthoDB" id="4721978at2"/>
<reference evidence="3 4" key="1">
    <citation type="submission" date="2015-03" db="EMBL/GenBank/DDBJ databases">
        <authorList>
            <person name="Urmite Genomes"/>
        </authorList>
    </citation>
    <scope>NUCLEOTIDE SEQUENCE [LARGE SCALE GENOMIC DNA]</scope>
    <source>
        <strain evidence="3 4">CSUR P1491</strain>
    </source>
</reference>
<accession>A0A0E4CLS3</accession>
<comment type="similarity">
    <text evidence="1">Belongs to the mycobacterial PPE family.</text>
</comment>
<dbReference type="AlphaFoldDB" id="A0A0E4CLS3"/>
<dbReference type="InterPro" id="IPR038332">
    <property type="entry name" value="PPE_sf"/>
</dbReference>
<name>A0A0E4CLS3_MYCLN</name>
<dbReference type="EMBL" id="CTEE01000001">
    <property type="protein sequence ID" value="CQD05754.1"/>
    <property type="molecule type" value="Genomic_DNA"/>
</dbReference>
<gene>
    <name evidence="3" type="ORF">BN1232_00977</name>
</gene>
<dbReference type="SUPFAM" id="SSF140459">
    <property type="entry name" value="PE/PPE dimer-like"/>
    <property type="match status" value="1"/>
</dbReference>